<dbReference type="PANTHER" id="PTHR12271">
    <property type="entry name" value="POLY A POLYMERASE CID PAP -RELATED"/>
    <property type="match status" value="1"/>
</dbReference>
<gene>
    <name evidence="2" type="ORF">H257_11791</name>
</gene>
<dbReference type="CDD" id="cd05402">
    <property type="entry name" value="NT_PAP_TUTase"/>
    <property type="match status" value="1"/>
</dbReference>
<dbReference type="SUPFAM" id="SSF81301">
    <property type="entry name" value="Nucleotidyltransferase"/>
    <property type="match status" value="1"/>
</dbReference>
<dbReference type="RefSeq" id="XP_009837123.1">
    <property type="nucleotide sequence ID" value="XM_009838821.1"/>
</dbReference>
<dbReference type="GO" id="GO:0031123">
    <property type="term" value="P:RNA 3'-end processing"/>
    <property type="evidence" value="ECO:0007669"/>
    <property type="project" value="TreeGrafter"/>
</dbReference>
<evidence type="ECO:0000313" key="2">
    <source>
        <dbReference type="EMBL" id="ETV73245.1"/>
    </source>
</evidence>
<organism evidence="2">
    <name type="scientific">Aphanomyces astaci</name>
    <name type="common">Crayfish plague agent</name>
    <dbReference type="NCBI Taxonomy" id="112090"/>
    <lineage>
        <taxon>Eukaryota</taxon>
        <taxon>Sar</taxon>
        <taxon>Stramenopiles</taxon>
        <taxon>Oomycota</taxon>
        <taxon>Saprolegniomycetes</taxon>
        <taxon>Saprolegniales</taxon>
        <taxon>Verrucalvaceae</taxon>
        <taxon>Aphanomyces</taxon>
    </lineage>
</organism>
<dbReference type="EMBL" id="KI913149">
    <property type="protein sequence ID" value="ETV73245.1"/>
    <property type="molecule type" value="Genomic_DNA"/>
</dbReference>
<dbReference type="InterPro" id="IPR054708">
    <property type="entry name" value="MTPAP-like_central"/>
</dbReference>
<dbReference type="InterPro" id="IPR043519">
    <property type="entry name" value="NT_sf"/>
</dbReference>
<dbReference type="Gene3D" id="3.30.460.10">
    <property type="entry name" value="Beta Polymerase, domain 2"/>
    <property type="match status" value="1"/>
</dbReference>
<accession>W4G0M5</accession>
<dbReference type="Pfam" id="PF22600">
    <property type="entry name" value="MTPAP-like_central"/>
    <property type="match status" value="1"/>
</dbReference>
<reference evidence="2" key="1">
    <citation type="submission" date="2013-12" db="EMBL/GenBank/DDBJ databases">
        <title>The Genome Sequence of Aphanomyces astaci APO3.</title>
        <authorList>
            <consortium name="The Broad Institute Genomics Platform"/>
            <person name="Russ C."/>
            <person name="Tyler B."/>
            <person name="van West P."/>
            <person name="Dieguez-Uribeondo J."/>
            <person name="Young S.K."/>
            <person name="Zeng Q."/>
            <person name="Gargeya S."/>
            <person name="Fitzgerald M."/>
            <person name="Abouelleil A."/>
            <person name="Alvarado L."/>
            <person name="Chapman S.B."/>
            <person name="Gainer-Dewar J."/>
            <person name="Goldberg J."/>
            <person name="Griggs A."/>
            <person name="Gujja S."/>
            <person name="Hansen M."/>
            <person name="Howarth C."/>
            <person name="Imamovic A."/>
            <person name="Ireland A."/>
            <person name="Larimer J."/>
            <person name="McCowan C."/>
            <person name="Murphy C."/>
            <person name="Pearson M."/>
            <person name="Poon T.W."/>
            <person name="Priest M."/>
            <person name="Roberts A."/>
            <person name="Saif S."/>
            <person name="Shea T."/>
            <person name="Sykes S."/>
            <person name="Wortman J."/>
            <person name="Nusbaum C."/>
            <person name="Birren B."/>
        </authorList>
    </citation>
    <scope>NUCLEOTIDE SEQUENCE [LARGE SCALE GENOMIC DNA]</scope>
    <source>
        <strain evidence="2">APO3</strain>
    </source>
</reference>
<proteinExistence type="predicted"/>
<feature type="domain" description="Poly(A) RNA polymerase mitochondrial-like central palm" evidence="1">
    <location>
        <begin position="350"/>
        <end position="470"/>
    </location>
</feature>
<dbReference type="GO" id="GO:0046872">
    <property type="term" value="F:metal ion binding"/>
    <property type="evidence" value="ECO:0007669"/>
    <property type="project" value="UniProtKB-KW"/>
</dbReference>
<name>W4G0M5_APHAT</name>
<dbReference type="AlphaFoldDB" id="W4G0M5"/>
<protein>
    <recommendedName>
        <fullName evidence="1">Poly(A) RNA polymerase mitochondrial-like central palm domain-containing protein</fullName>
    </recommendedName>
</protein>
<sequence length="745" mass="83567">MHRGNATPPRRAGDGVTTKLSDLEKSLESIQLSQANPASNAAAPLSGGAALLQHLQQGGRTAPPAAPAVSRAGGIQVHPSRTFPNQSVKIAVQLPASPHPRTLVLGLFRASLKDQSRPIFLRSLHFQGTTATRIQVRAPKTIGEFEFRVFDELSPDALVLPSMPLAVLVDLPYFEESSTTLDTKLDHAATSQDIQVVVSAIMAYARVLEAVPTLYPTHGSRLSGLLTRLLELRWDMDEWHDKADDAESSVHGALRSFFHTVEANRHVWDIVSPTTHQAIDFAQRHEYCGVFDRYFSSFASKQDYWSVHLGVRPQETPVSAWWPPLLDAANQWMAATCQQLMPDLASFSATRQAIYERVSAVVHTIPTPPNTTVALDVFGSSNNFFGSMASDMDMCLVVQPPVQDPKIKQRLLQLLVARLPPDQFDNLDTARLTARIPIVMFRDIPSTIECDVCVENALALRNTRLLRTYALADPRVRQLAYLLKHWVKQRGINNAADGTLSSYGYIIMLLHYLQRTEPPVIPVLQTLSPAWQGEIRCGCLRGGVEGCRFRSPACALSERMDDTPGLPSVKFQGHETYFFDPVQDVQWQWLHQFGAANTQSLAELWLGLFRYFDSTFDYATHVVSIRMARYVISSLFDLVRLLKYILILTFCVFFDVHMYSPLFKAEKPQWKYHARLMIEDPFELDYDVAHVVKGAKFKLMRQEWAKMHWSLSQANVDEATEADSVLSLLFHKPSESSSDNDIPNA</sequence>
<dbReference type="Gene3D" id="1.10.1410.10">
    <property type="match status" value="2"/>
</dbReference>
<dbReference type="PANTHER" id="PTHR12271:SF40">
    <property type="entry name" value="POLY(A) RNA POLYMERASE GLD2"/>
    <property type="match status" value="1"/>
</dbReference>
<dbReference type="GO" id="GO:0005737">
    <property type="term" value="C:cytoplasm"/>
    <property type="evidence" value="ECO:0007669"/>
    <property type="project" value="UniProtKB-SubCell"/>
</dbReference>
<dbReference type="OrthoDB" id="407432at2759"/>
<dbReference type="STRING" id="112090.W4G0M5"/>
<dbReference type="GO" id="GO:0016779">
    <property type="term" value="F:nucleotidyltransferase activity"/>
    <property type="evidence" value="ECO:0007669"/>
    <property type="project" value="TreeGrafter"/>
</dbReference>
<evidence type="ECO:0000259" key="1">
    <source>
        <dbReference type="Pfam" id="PF22600"/>
    </source>
</evidence>
<dbReference type="GeneID" id="20813787"/>
<dbReference type="SUPFAM" id="SSF81631">
    <property type="entry name" value="PAP/OAS1 substrate-binding domain"/>
    <property type="match status" value="1"/>
</dbReference>
<dbReference type="VEuPathDB" id="FungiDB:H257_11791"/>